<dbReference type="InterPro" id="IPR036390">
    <property type="entry name" value="WH_DNA-bd_sf"/>
</dbReference>
<gene>
    <name evidence="6" type="ORF">YA0852_04430</name>
</gene>
<dbReference type="InterPro" id="IPR000847">
    <property type="entry name" value="LysR_HTH_N"/>
</dbReference>
<dbReference type="PANTHER" id="PTHR30346">
    <property type="entry name" value="TRANSCRIPTIONAL DUAL REGULATOR HCAR-RELATED"/>
    <property type="match status" value="1"/>
</dbReference>
<dbReference type="PANTHER" id="PTHR30346:SF0">
    <property type="entry name" value="HCA OPERON TRANSCRIPTIONAL ACTIVATOR HCAR"/>
    <property type="match status" value="1"/>
</dbReference>
<organism evidence="6 7">
    <name type="scientific">Pseudomonas synxantha</name>
    <dbReference type="NCBI Taxonomy" id="47883"/>
    <lineage>
        <taxon>Bacteria</taxon>
        <taxon>Pseudomonadati</taxon>
        <taxon>Pseudomonadota</taxon>
        <taxon>Gammaproteobacteria</taxon>
        <taxon>Pseudomonadales</taxon>
        <taxon>Pseudomonadaceae</taxon>
        <taxon>Pseudomonas</taxon>
    </lineage>
</organism>
<dbReference type="Pfam" id="PF03466">
    <property type="entry name" value="LysR_substrate"/>
    <property type="match status" value="1"/>
</dbReference>
<evidence type="ECO:0000313" key="7">
    <source>
        <dbReference type="Proteomes" id="UP000648914"/>
    </source>
</evidence>
<comment type="similarity">
    <text evidence="1">Belongs to the LysR transcriptional regulatory family.</text>
</comment>
<protein>
    <submittedName>
        <fullName evidence="6">LysR family transcriptional regulator</fullName>
    </submittedName>
</protein>
<evidence type="ECO:0000259" key="5">
    <source>
        <dbReference type="PROSITE" id="PS50931"/>
    </source>
</evidence>
<keyword evidence="7" id="KW-1185">Reference proteome</keyword>
<evidence type="ECO:0000256" key="1">
    <source>
        <dbReference type="ARBA" id="ARBA00009437"/>
    </source>
</evidence>
<keyword evidence="2" id="KW-0805">Transcription regulation</keyword>
<keyword evidence="4" id="KW-0804">Transcription</keyword>
<sequence>MDLRHLRCFIAVAEERSFTRAAERLHIEQSPVSRAIKELEDELGTLLFERDRRGTRLTPAGVVFLQDVRRLFCTLEQARENVKAVATGHSGSLHVGISGCAIDPRLSDLLARCREEDPEIEIRLSEVPVPDLLHGLRSGDFSIGFSHTSDVGDDIISEPLWNVPLIAAVPARHPILIHKELPLDELVQFPLILCSPQACDGSCKELTRELCAQGHDLKIAERVISWDMMLTLVSAGIGIGFTSAARMTTCRYPNIVPRPLATDSATATTYLLRPDSDTPSIQVERFMRRLHVQVED</sequence>
<name>A0ABS0UDH9_9PSED</name>
<evidence type="ECO:0000256" key="2">
    <source>
        <dbReference type="ARBA" id="ARBA00023015"/>
    </source>
</evidence>
<dbReference type="Gene3D" id="1.10.10.10">
    <property type="entry name" value="Winged helix-like DNA-binding domain superfamily/Winged helix DNA-binding domain"/>
    <property type="match status" value="1"/>
</dbReference>
<comment type="caution">
    <text evidence="6">The sequence shown here is derived from an EMBL/GenBank/DDBJ whole genome shotgun (WGS) entry which is preliminary data.</text>
</comment>
<dbReference type="SUPFAM" id="SSF53850">
    <property type="entry name" value="Periplasmic binding protein-like II"/>
    <property type="match status" value="1"/>
</dbReference>
<dbReference type="InterPro" id="IPR005119">
    <property type="entry name" value="LysR_subst-bd"/>
</dbReference>
<accession>A0ABS0UDH9</accession>
<dbReference type="CDD" id="cd08414">
    <property type="entry name" value="PBP2_LTTR_aromatics_like"/>
    <property type="match status" value="1"/>
</dbReference>
<dbReference type="SUPFAM" id="SSF46785">
    <property type="entry name" value="Winged helix' DNA-binding domain"/>
    <property type="match status" value="1"/>
</dbReference>
<dbReference type="EMBL" id="JAEILG010000008">
    <property type="protein sequence ID" value="MBI6563364.1"/>
    <property type="molecule type" value="Genomic_DNA"/>
</dbReference>
<dbReference type="RefSeq" id="WP_043156316.1">
    <property type="nucleotide sequence ID" value="NZ_JAEIKU010000027.1"/>
</dbReference>
<proteinExistence type="inferred from homology"/>
<dbReference type="Proteomes" id="UP000648914">
    <property type="component" value="Unassembled WGS sequence"/>
</dbReference>
<evidence type="ECO:0000256" key="3">
    <source>
        <dbReference type="ARBA" id="ARBA00023125"/>
    </source>
</evidence>
<evidence type="ECO:0000313" key="6">
    <source>
        <dbReference type="EMBL" id="MBI6563364.1"/>
    </source>
</evidence>
<feature type="domain" description="HTH lysR-type" evidence="5">
    <location>
        <begin position="1"/>
        <end position="58"/>
    </location>
</feature>
<dbReference type="InterPro" id="IPR036388">
    <property type="entry name" value="WH-like_DNA-bd_sf"/>
</dbReference>
<evidence type="ECO:0000256" key="4">
    <source>
        <dbReference type="ARBA" id="ARBA00023163"/>
    </source>
</evidence>
<keyword evidence="3" id="KW-0238">DNA-binding</keyword>
<dbReference type="PRINTS" id="PR00039">
    <property type="entry name" value="HTHLYSR"/>
</dbReference>
<dbReference type="Gene3D" id="3.40.190.290">
    <property type="match status" value="1"/>
</dbReference>
<dbReference type="PROSITE" id="PS50931">
    <property type="entry name" value="HTH_LYSR"/>
    <property type="match status" value="1"/>
</dbReference>
<dbReference type="Pfam" id="PF00126">
    <property type="entry name" value="HTH_1"/>
    <property type="match status" value="1"/>
</dbReference>
<reference evidence="6 7" key="1">
    <citation type="submission" date="2020-12" db="EMBL/GenBank/DDBJ databases">
        <title>Comparative genomic insights into the epidemiology and virulence of plant pathogenic Pseudomonads from Turkey.</title>
        <authorList>
            <person name="Dillon M."/>
            <person name="Ruiz-Bedoya T."/>
            <person name="Bendalovic-Torma C."/>
            <person name="Guttman K.M."/>
            <person name="Kwak H."/>
            <person name="Middleton M.A."/>
            <person name="Wang P.W."/>
            <person name="Horuz S."/>
            <person name="Aysan Y."/>
            <person name="Guttman D.S."/>
        </authorList>
    </citation>
    <scope>NUCLEOTIDE SEQUENCE [LARGE SCALE GENOMIC DNA]</scope>
    <source>
        <strain evidence="6 7">S5_IA_2b</strain>
    </source>
</reference>